<evidence type="ECO:0000256" key="5">
    <source>
        <dbReference type="ARBA" id="ARBA00022859"/>
    </source>
</evidence>
<evidence type="ECO:0000256" key="6">
    <source>
        <dbReference type="ARBA" id="ARBA00023198"/>
    </source>
</evidence>
<keyword evidence="5" id="KW-0391">Immunity</keyword>
<gene>
    <name evidence="9" type="primary">TICAM1</name>
</gene>
<feature type="region of interest" description="Disordered" evidence="7">
    <location>
        <begin position="179"/>
        <end position="301"/>
    </location>
</feature>
<keyword evidence="2" id="KW-0963">Cytoplasm</keyword>
<feature type="compositionally biased region" description="Polar residues" evidence="7">
    <location>
        <begin position="284"/>
        <end position="301"/>
    </location>
</feature>
<comment type="subcellular location">
    <subcellularLocation>
        <location evidence="1">Cytoplasm</location>
    </subcellularLocation>
</comment>
<dbReference type="Gene3D" id="3.40.50.10140">
    <property type="entry name" value="Toll/interleukin-1 receptor homology (TIR) domain"/>
    <property type="match status" value="1"/>
</dbReference>
<evidence type="ECO:0000259" key="8">
    <source>
        <dbReference type="PROSITE" id="PS50104"/>
    </source>
</evidence>
<accession>A0A1A8MQE5</accession>
<feature type="domain" description="TIR" evidence="8">
    <location>
        <begin position="333"/>
        <end position="465"/>
    </location>
</feature>
<dbReference type="InterPro" id="IPR000157">
    <property type="entry name" value="TIR_dom"/>
</dbReference>
<keyword evidence="4" id="KW-0399">Innate immunity</keyword>
<organism evidence="9">
    <name type="scientific">Nothobranchius pienaari</name>
    <dbReference type="NCBI Taxonomy" id="704102"/>
    <lineage>
        <taxon>Eukaryota</taxon>
        <taxon>Metazoa</taxon>
        <taxon>Chordata</taxon>
        <taxon>Craniata</taxon>
        <taxon>Vertebrata</taxon>
        <taxon>Euteleostomi</taxon>
        <taxon>Actinopterygii</taxon>
        <taxon>Neopterygii</taxon>
        <taxon>Teleostei</taxon>
        <taxon>Neoteleostei</taxon>
        <taxon>Acanthomorphata</taxon>
        <taxon>Ovalentaria</taxon>
        <taxon>Atherinomorphae</taxon>
        <taxon>Cyprinodontiformes</taxon>
        <taxon>Nothobranchiidae</taxon>
        <taxon>Nothobranchius</taxon>
    </lineage>
</organism>
<evidence type="ECO:0000256" key="7">
    <source>
        <dbReference type="SAM" id="MobiDB-lite"/>
    </source>
</evidence>
<dbReference type="AlphaFoldDB" id="A0A1A8MQE5"/>
<dbReference type="SUPFAM" id="SSF52200">
    <property type="entry name" value="Toll/Interleukin receptor TIR domain"/>
    <property type="match status" value="1"/>
</dbReference>
<dbReference type="PROSITE" id="PS50104">
    <property type="entry name" value="TIR"/>
    <property type="match status" value="1"/>
</dbReference>
<dbReference type="GO" id="GO:0035666">
    <property type="term" value="P:TRIF-dependent toll-like receptor signaling pathway"/>
    <property type="evidence" value="ECO:0007669"/>
    <property type="project" value="InterPro"/>
</dbReference>
<sequence length="549" mass="60983">MSDTEWENQGTGLGDVFDILAKTPSERLISLTIQLGESPEDIIVVAMSLLILQREEQALKKLQMLRDNPLANHLSEKCHTSGGKLDGFRAHCGQFQTHTLESLSLLARVFKVLSEQRLCEPLMRNLAYRRAISSDCSQTRNCSHLEYFLEEAKVVCGPQLVEEMCSTAELPDGENTSLKASISQDESSSVPRLPSTLQESPSEVSYQTHLEISIPPTVSFQEDKRAAATPDSTPDICTETNLAPGQAQSPGLLNTPTERSLLGAESSSMTDETLRSMSSSSQSNIVQNERSVQPNESSTETKITLPCAKSTISPKISVPKSLYDTEEEEDEEIFYAFVILHAPADAEQAEHIKEKLEKAISGEGATFSEEFAVPGKSTLKCVEDAVNNSAFTFLLLTRNFNTKMLEMKTNIALINSINKTHKFNTVIPLLPENNCVPRPDIPIVLQTLVALEEKKNFEKKLQKALTPARIKKQRSIWTEEQRVRRLNRLRLQEVDRRCKEQQHLLSSREGGDGRALWPPQANIHIENANYIMIGNDSTMTVGGSLSNDG</sequence>
<feature type="compositionally biased region" description="Polar residues" evidence="7">
    <location>
        <begin position="179"/>
        <end position="220"/>
    </location>
</feature>
<evidence type="ECO:0000256" key="3">
    <source>
        <dbReference type="ARBA" id="ARBA00022553"/>
    </source>
</evidence>
<protein>
    <submittedName>
        <fullName evidence="9">Toll-like receptor adaptor molecule 1</fullName>
    </submittedName>
</protein>
<dbReference type="Pfam" id="PF17798">
    <property type="entry name" value="TRIF-NTD"/>
    <property type="match status" value="1"/>
</dbReference>
<keyword evidence="3" id="KW-0597">Phosphoprotein</keyword>
<dbReference type="EMBL" id="HAEF01017642">
    <property type="protein sequence ID" value="SBR58801.1"/>
    <property type="molecule type" value="Transcribed_RNA"/>
</dbReference>
<dbReference type="GO" id="GO:0005768">
    <property type="term" value="C:endosome"/>
    <property type="evidence" value="ECO:0007669"/>
    <property type="project" value="TreeGrafter"/>
</dbReference>
<dbReference type="GO" id="GO:0032481">
    <property type="term" value="P:positive regulation of type I interferon production"/>
    <property type="evidence" value="ECO:0007669"/>
    <property type="project" value="TreeGrafter"/>
</dbReference>
<name>A0A1A8MQE5_9TELE</name>
<evidence type="ECO:0000256" key="4">
    <source>
        <dbReference type="ARBA" id="ARBA00022588"/>
    </source>
</evidence>
<evidence type="ECO:0000313" key="9">
    <source>
        <dbReference type="EMBL" id="SBR58801.1"/>
    </source>
</evidence>
<reference evidence="9" key="2">
    <citation type="submission" date="2016-06" db="EMBL/GenBank/DDBJ databases">
        <title>The genome of a short-lived fish provides insights into sex chromosome evolution and the genetic control of aging.</title>
        <authorList>
            <person name="Reichwald K."/>
            <person name="Felder M."/>
            <person name="Petzold A."/>
            <person name="Koch P."/>
            <person name="Groth M."/>
            <person name="Platzer M."/>
        </authorList>
    </citation>
    <scope>NUCLEOTIDE SEQUENCE</scope>
    <source>
        <tissue evidence="9">Brain</tissue>
    </source>
</reference>
<evidence type="ECO:0000256" key="2">
    <source>
        <dbReference type="ARBA" id="ARBA00022490"/>
    </source>
</evidence>
<dbReference type="GO" id="GO:0045087">
    <property type="term" value="P:innate immune response"/>
    <property type="evidence" value="ECO:0007669"/>
    <property type="project" value="UniProtKB-KW"/>
</dbReference>
<feature type="compositionally biased region" description="Polar residues" evidence="7">
    <location>
        <begin position="238"/>
        <end position="258"/>
    </location>
</feature>
<dbReference type="GO" id="GO:0043123">
    <property type="term" value="P:positive regulation of canonical NF-kappaB signal transduction"/>
    <property type="evidence" value="ECO:0007669"/>
    <property type="project" value="TreeGrafter"/>
</dbReference>
<dbReference type="InterPro" id="IPR046946">
    <property type="entry name" value="TCAM1/2"/>
</dbReference>
<dbReference type="GO" id="GO:0035591">
    <property type="term" value="F:signaling adaptor activity"/>
    <property type="evidence" value="ECO:0007669"/>
    <property type="project" value="TreeGrafter"/>
</dbReference>
<dbReference type="InterPro" id="IPR040886">
    <property type="entry name" value="TRIF_N"/>
</dbReference>
<reference evidence="9" key="1">
    <citation type="submission" date="2016-05" db="EMBL/GenBank/DDBJ databases">
        <authorList>
            <person name="Lavstsen T."/>
            <person name="Jespersen J.S."/>
        </authorList>
    </citation>
    <scope>NUCLEOTIDE SEQUENCE</scope>
    <source>
        <tissue evidence="9">Brain</tissue>
    </source>
</reference>
<keyword evidence="9" id="KW-0675">Receptor</keyword>
<proteinExistence type="predicted"/>
<keyword evidence="6" id="KW-0395">Inflammatory response</keyword>
<evidence type="ECO:0000256" key="1">
    <source>
        <dbReference type="ARBA" id="ARBA00004496"/>
    </source>
</evidence>
<dbReference type="Gene3D" id="1.25.40.780">
    <property type="match status" value="1"/>
</dbReference>
<dbReference type="GO" id="GO:0006954">
    <property type="term" value="P:inflammatory response"/>
    <property type="evidence" value="ECO:0007669"/>
    <property type="project" value="UniProtKB-KW"/>
</dbReference>
<dbReference type="Pfam" id="PF13676">
    <property type="entry name" value="TIR_2"/>
    <property type="match status" value="1"/>
</dbReference>
<dbReference type="InterPro" id="IPR035897">
    <property type="entry name" value="Toll_tir_struct_dom_sf"/>
</dbReference>
<dbReference type="PANTHER" id="PTHR47230">
    <property type="entry name" value="TIR DOMAIN-CONTAINING ADAPTER MOLECULE 1"/>
    <property type="match status" value="1"/>
</dbReference>
<dbReference type="PANTHER" id="PTHR47230:SF1">
    <property type="entry name" value="TIR DOMAIN-CONTAINING ADAPTER MOLECULE 1"/>
    <property type="match status" value="1"/>
</dbReference>